<evidence type="ECO:0000313" key="7">
    <source>
        <dbReference type="EMBL" id="KKQ18471.1"/>
    </source>
</evidence>
<feature type="transmembrane region" description="Helical" evidence="6">
    <location>
        <begin position="73"/>
        <end position="98"/>
    </location>
</feature>
<comment type="caution">
    <text evidence="7">The sequence shown here is derived from an EMBL/GenBank/DDBJ whole genome shotgun (WGS) entry which is preliminary data.</text>
</comment>
<feature type="transmembrane region" description="Helical" evidence="6">
    <location>
        <begin position="274"/>
        <end position="296"/>
    </location>
</feature>
<dbReference type="PANTHER" id="PTHR30250:SF28">
    <property type="entry name" value="POLYSACCHARIDE BIOSYNTHESIS PROTEIN"/>
    <property type="match status" value="1"/>
</dbReference>
<keyword evidence="3 6" id="KW-0812">Transmembrane</keyword>
<feature type="transmembrane region" description="Helical" evidence="6">
    <location>
        <begin position="194"/>
        <end position="213"/>
    </location>
</feature>
<evidence type="ECO:0000313" key="8">
    <source>
        <dbReference type="Proteomes" id="UP000034508"/>
    </source>
</evidence>
<dbReference type="AlphaFoldDB" id="A0A0G0IR12"/>
<organism evidence="7 8">
    <name type="scientific">Berkelbacteria bacterium GW2011_GWA1_36_9</name>
    <dbReference type="NCBI Taxonomy" id="1618331"/>
    <lineage>
        <taxon>Bacteria</taxon>
        <taxon>Candidatus Berkelbacteria</taxon>
    </lineage>
</organism>
<dbReference type="PANTHER" id="PTHR30250">
    <property type="entry name" value="PST FAMILY PREDICTED COLANIC ACID TRANSPORTER"/>
    <property type="match status" value="1"/>
</dbReference>
<dbReference type="InterPro" id="IPR002797">
    <property type="entry name" value="Polysacc_synth"/>
</dbReference>
<protein>
    <submittedName>
        <fullName evidence="7">Capsular polysaccharide biosynthesis protein</fullName>
    </submittedName>
</protein>
<evidence type="ECO:0000256" key="2">
    <source>
        <dbReference type="ARBA" id="ARBA00022475"/>
    </source>
</evidence>
<feature type="transmembrane region" description="Helical" evidence="6">
    <location>
        <begin position="31"/>
        <end position="52"/>
    </location>
</feature>
<evidence type="ECO:0000256" key="6">
    <source>
        <dbReference type="SAM" id="Phobius"/>
    </source>
</evidence>
<feature type="transmembrane region" description="Helical" evidence="6">
    <location>
        <begin position="233"/>
        <end position="262"/>
    </location>
</feature>
<gene>
    <name evidence="7" type="ORF">US31_C0004G0033</name>
</gene>
<evidence type="ECO:0000256" key="3">
    <source>
        <dbReference type="ARBA" id="ARBA00022692"/>
    </source>
</evidence>
<evidence type="ECO:0000256" key="4">
    <source>
        <dbReference type="ARBA" id="ARBA00022989"/>
    </source>
</evidence>
<feature type="transmembrane region" description="Helical" evidence="6">
    <location>
        <begin position="368"/>
        <end position="388"/>
    </location>
</feature>
<evidence type="ECO:0000256" key="5">
    <source>
        <dbReference type="ARBA" id="ARBA00023136"/>
    </source>
</evidence>
<keyword evidence="2" id="KW-1003">Cell membrane</keyword>
<dbReference type="PATRIC" id="fig|1618331.3.peg.284"/>
<dbReference type="EMBL" id="LBSM01000004">
    <property type="protein sequence ID" value="KKQ18471.1"/>
    <property type="molecule type" value="Genomic_DNA"/>
</dbReference>
<proteinExistence type="predicted"/>
<comment type="subcellular location">
    <subcellularLocation>
        <location evidence="1">Cell membrane</location>
        <topology evidence="1">Multi-pass membrane protein</topology>
    </subcellularLocation>
</comment>
<feature type="transmembrane region" description="Helical" evidence="6">
    <location>
        <begin position="135"/>
        <end position="158"/>
    </location>
</feature>
<name>A0A0G0IR12_9BACT</name>
<feature type="transmembrane region" description="Helical" evidence="6">
    <location>
        <begin position="164"/>
        <end position="182"/>
    </location>
</feature>
<accession>A0A0G0IR12</accession>
<sequence length="398" mass="44367">MILGSNFYNGGQFVYHFITGRMLGKANYSDLAAFISVLGIFSVILGTLNMTVVKFIAGEKDTKKVRNFIKWSYFWAIWISLIVSLLLLASGPVVTNFLNITQPAVFYFLPFVLLFYVLTFSGRSILQGLCKFNQYVVSLLAESAIKIVVSFVLIFLGYALFGAMAGFLAGVIISFIVVRLTINKYLQGPKGPRPALLPLVKYSSSVFVQAFAQTSMYSADLMLVKHFFSPDQAGIYASLSVLARIVFFGATPVIQVMFPMIAKRHAQNAPFNKILNLSMLMVVSFSILLILIFSLFPNIVIEILYGEGFLGGGSMLWWFGLFMAILALASLLTQYFLSINKTKAVWIFAIAAALQVILIWFIHSTLLIVIQISILSATLLVATLLLYFSYQYFHDKTK</sequence>
<evidence type="ECO:0000256" key="1">
    <source>
        <dbReference type="ARBA" id="ARBA00004651"/>
    </source>
</evidence>
<keyword evidence="4 6" id="KW-1133">Transmembrane helix</keyword>
<feature type="transmembrane region" description="Helical" evidence="6">
    <location>
        <begin position="344"/>
        <end position="362"/>
    </location>
</feature>
<feature type="transmembrane region" description="Helical" evidence="6">
    <location>
        <begin position="104"/>
        <end position="123"/>
    </location>
</feature>
<dbReference type="GO" id="GO:0005886">
    <property type="term" value="C:plasma membrane"/>
    <property type="evidence" value="ECO:0007669"/>
    <property type="project" value="UniProtKB-SubCell"/>
</dbReference>
<dbReference type="InterPro" id="IPR050833">
    <property type="entry name" value="Poly_Biosynth_Transport"/>
</dbReference>
<feature type="transmembrane region" description="Helical" evidence="6">
    <location>
        <begin position="316"/>
        <end position="337"/>
    </location>
</feature>
<dbReference type="Pfam" id="PF01943">
    <property type="entry name" value="Polysacc_synt"/>
    <property type="match status" value="1"/>
</dbReference>
<dbReference type="Proteomes" id="UP000034508">
    <property type="component" value="Unassembled WGS sequence"/>
</dbReference>
<keyword evidence="5 6" id="KW-0472">Membrane</keyword>
<reference evidence="7 8" key="1">
    <citation type="journal article" date="2015" name="Nature">
        <title>rRNA introns, odd ribosomes, and small enigmatic genomes across a large radiation of phyla.</title>
        <authorList>
            <person name="Brown C.T."/>
            <person name="Hug L.A."/>
            <person name="Thomas B.C."/>
            <person name="Sharon I."/>
            <person name="Castelle C.J."/>
            <person name="Singh A."/>
            <person name="Wilkins M.J."/>
            <person name="Williams K.H."/>
            <person name="Banfield J.F."/>
        </authorList>
    </citation>
    <scope>NUCLEOTIDE SEQUENCE [LARGE SCALE GENOMIC DNA]</scope>
</reference>